<accession>A0A1S1NSS8</accession>
<evidence type="ECO:0000313" key="2">
    <source>
        <dbReference type="Proteomes" id="UP000322553"/>
    </source>
</evidence>
<dbReference type="OrthoDB" id="1808939at2"/>
<proteinExistence type="predicted"/>
<keyword evidence="2" id="KW-1185">Reference proteome</keyword>
<gene>
    <name evidence="1" type="ORF">FY550_15295</name>
</gene>
<evidence type="ECO:0000313" key="1">
    <source>
        <dbReference type="EMBL" id="QEL12366.1"/>
    </source>
</evidence>
<sequence length="65" mass="7583">MRTSRWIHLVWVLVALCYLLPFGPLRHVQAWYGSFLAWAVIGVLVIIINALVTRRFLTGWESKDE</sequence>
<reference evidence="1 2" key="1">
    <citation type="submission" date="2019-08" db="EMBL/GenBank/DDBJ databases">
        <title>Complete genome sequence of Kushneria sp. YCWA18, a halophilic phosphate-solubilizing bacterium isolated from Daqiao saltern in China.</title>
        <authorList>
            <person name="Du G.-X."/>
            <person name="Qu L.-Y."/>
        </authorList>
    </citation>
    <scope>NUCLEOTIDE SEQUENCE [LARGE SCALE GENOMIC DNA]</scope>
    <source>
        <strain evidence="1 2">YCWA18</strain>
    </source>
</reference>
<dbReference type="Proteomes" id="UP000322553">
    <property type="component" value="Chromosome"/>
</dbReference>
<organism evidence="1 2">
    <name type="scientific">Kushneria phosphatilytica</name>
    <dbReference type="NCBI Taxonomy" id="657387"/>
    <lineage>
        <taxon>Bacteria</taxon>
        <taxon>Pseudomonadati</taxon>
        <taxon>Pseudomonadota</taxon>
        <taxon>Gammaproteobacteria</taxon>
        <taxon>Oceanospirillales</taxon>
        <taxon>Halomonadaceae</taxon>
        <taxon>Kushneria</taxon>
    </lineage>
</organism>
<dbReference type="KEGG" id="kuy:FY550_15295"/>
<name>A0A1S1NSS8_9GAMM</name>
<dbReference type="RefSeq" id="WP_070979664.1">
    <property type="nucleotide sequence ID" value="NZ_CP043420.1"/>
</dbReference>
<dbReference type="AlphaFoldDB" id="A0A1S1NSS8"/>
<dbReference type="EMBL" id="CP043420">
    <property type="protein sequence ID" value="QEL12366.1"/>
    <property type="molecule type" value="Genomic_DNA"/>
</dbReference>
<protein>
    <submittedName>
        <fullName evidence="1">Uncharacterized protein</fullName>
    </submittedName>
</protein>
<dbReference type="STRING" id="657387.BH688_11470"/>